<proteinExistence type="predicted"/>
<accession>A0A1F5VMT6</accession>
<evidence type="ECO:0000313" key="3">
    <source>
        <dbReference type="Proteomes" id="UP000178943"/>
    </source>
</evidence>
<dbReference type="SUPFAM" id="SSF50998">
    <property type="entry name" value="Quinoprotein alcohol dehydrogenase-like"/>
    <property type="match status" value="1"/>
</dbReference>
<dbReference type="PANTHER" id="PTHR42754">
    <property type="entry name" value="ENDOGLUCANASE"/>
    <property type="match status" value="1"/>
</dbReference>
<keyword evidence="1" id="KW-0812">Transmembrane</keyword>
<evidence type="ECO:0008006" key="4">
    <source>
        <dbReference type="Google" id="ProtNLM"/>
    </source>
</evidence>
<keyword evidence="1" id="KW-1133">Transmembrane helix</keyword>
<dbReference type="AlphaFoldDB" id="A0A1F5VMT6"/>
<organism evidence="2 3">
    <name type="scientific">Candidatus Fischerbacteria bacterium RBG_13_37_8</name>
    <dbReference type="NCBI Taxonomy" id="1817863"/>
    <lineage>
        <taxon>Bacteria</taxon>
        <taxon>Candidatus Fischeribacteriota</taxon>
    </lineage>
</organism>
<dbReference type="InterPro" id="IPR011047">
    <property type="entry name" value="Quinoprotein_ADH-like_sf"/>
</dbReference>
<comment type="caution">
    <text evidence="2">The sequence shown here is derived from an EMBL/GenBank/DDBJ whole genome shotgun (WGS) entry which is preliminary data.</text>
</comment>
<dbReference type="STRING" id="1817863.A2Y62_14850"/>
<dbReference type="Proteomes" id="UP000178943">
    <property type="component" value="Unassembled WGS sequence"/>
</dbReference>
<evidence type="ECO:0000256" key="1">
    <source>
        <dbReference type="SAM" id="Phobius"/>
    </source>
</evidence>
<name>A0A1F5VMT6_9BACT</name>
<gene>
    <name evidence="2" type="ORF">A2Y62_14850</name>
</gene>
<reference evidence="2 3" key="1">
    <citation type="journal article" date="2016" name="Nat. Commun.">
        <title>Thousands of microbial genomes shed light on interconnected biogeochemical processes in an aquifer system.</title>
        <authorList>
            <person name="Anantharaman K."/>
            <person name="Brown C.T."/>
            <person name="Hug L.A."/>
            <person name="Sharon I."/>
            <person name="Castelle C.J."/>
            <person name="Probst A.J."/>
            <person name="Thomas B.C."/>
            <person name="Singh A."/>
            <person name="Wilkins M.J."/>
            <person name="Karaoz U."/>
            <person name="Brodie E.L."/>
            <person name="Williams K.H."/>
            <person name="Hubbard S.S."/>
            <person name="Banfield J.F."/>
        </authorList>
    </citation>
    <scope>NUCLEOTIDE SEQUENCE [LARGE SCALE GENOMIC DNA]</scope>
</reference>
<sequence length="468" mass="52068">MNFNKHVWGVCFISVFIIFMVCSVTAFAQFKTEEIRALTTWSYTYGNYDYNVAHSIKPTSDGGYIVAGPTRAYGSGEYDFWILKLNVMGGIEWQKAIGGYSDEYTYNIEQTKDGGYVMIGCYASNNKGGYYDVWVIKLDAGGNIEWQKAYGSANTDYGWEIHQLVDEGYILAGKYGTVNCLNCKVLVIRLDSNGEIIWQKIMANAIWNENVCVQKIKRGNYLVTGNVNTVGSGGFDIWLAELDSNGNIIWQKAYGGPSDDFVYIVRESLEGGYLLVGKTKSFGAGDFDAFVMKLDENGNIMWQKTYGGSAYERGWILEQLNPRFGEDCHGYILGGDTYSFGTGYSDMWILKLDGNGNIIWQKSYGGAGYDGLLSLNQAKDGGYIVSGWTISFGAGFYDYWVLKLNQYGTLETPCEYIKDTNIIPANAQFIAVDTYFTAMTSDLTVQVTYHPAIDTPAIPSAVCGWVAR</sequence>
<keyword evidence="1" id="KW-0472">Membrane</keyword>
<protein>
    <recommendedName>
        <fullName evidence="4">Bulb-type lectin domain-containing protein</fullName>
    </recommendedName>
</protein>
<dbReference type="PANTHER" id="PTHR42754:SF1">
    <property type="entry name" value="LIPOPROTEIN"/>
    <property type="match status" value="1"/>
</dbReference>
<evidence type="ECO:0000313" key="2">
    <source>
        <dbReference type="EMBL" id="OGF64726.1"/>
    </source>
</evidence>
<feature type="transmembrane region" description="Helical" evidence="1">
    <location>
        <begin position="6"/>
        <end position="28"/>
    </location>
</feature>
<dbReference type="EMBL" id="MFGW01000132">
    <property type="protein sequence ID" value="OGF64726.1"/>
    <property type="molecule type" value="Genomic_DNA"/>
</dbReference>